<name>A0A1G1KZH4_9BACT</name>
<dbReference type="Pfam" id="PF02597">
    <property type="entry name" value="ThiS"/>
    <property type="match status" value="1"/>
</dbReference>
<dbReference type="InterPro" id="IPR016155">
    <property type="entry name" value="Mopterin_synth/thiamin_S_b"/>
</dbReference>
<dbReference type="PANTHER" id="PTHR34472:SF1">
    <property type="entry name" value="SULFUR CARRIER PROTEIN THIS"/>
    <property type="match status" value="1"/>
</dbReference>
<comment type="caution">
    <text evidence="1">The sequence shown here is derived from an EMBL/GenBank/DDBJ whole genome shotgun (WGS) entry which is preliminary data.</text>
</comment>
<dbReference type="Gene3D" id="3.10.20.30">
    <property type="match status" value="1"/>
</dbReference>
<accession>A0A1G1KZH4</accession>
<dbReference type="InterPro" id="IPR012675">
    <property type="entry name" value="Beta-grasp_dom_sf"/>
</dbReference>
<proteinExistence type="predicted"/>
<sequence>MVIKINGKNENVEEALNLWELAINKKLSPERIVIERNLRIVPKEEWKEVVLEENDQIEIISFVGGG</sequence>
<dbReference type="EMBL" id="MHFR01000035">
    <property type="protein sequence ID" value="OGW98283.1"/>
    <property type="molecule type" value="Genomic_DNA"/>
</dbReference>
<dbReference type="InterPro" id="IPR003749">
    <property type="entry name" value="ThiS/MoaD-like"/>
</dbReference>
<reference evidence="1 2" key="1">
    <citation type="journal article" date="2016" name="Nat. Commun.">
        <title>Thousands of microbial genomes shed light on interconnected biogeochemical processes in an aquifer system.</title>
        <authorList>
            <person name="Anantharaman K."/>
            <person name="Brown C.T."/>
            <person name="Hug L.A."/>
            <person name="Sharon I."/>
            <person name="Castelle C.J."/>
            <person name="Probst A.J."/>
            <person name="Thomas B.C."/>
            <person name="Singh A."/>
            <person name="Wilkins M.J."/>
            <person name="Karaoz U."/>
            <person name="Brodie E.L."/>
            <person name="Williams K.H."/>
            <person name="Hubbard S.S."/>
            <person name="Banfield J.F."/>
        </authorList>
    </citation>
    <scope>NUCLEOTIDE SEQUENCE [LARGE SCALE GENOMIC DNA]</scope>
</reference>
<dbReference type="NCBIfam" id="TIGR01683">
    <property type="entry name" value="thiS"/>
    <property type="match status" value="1"/>
</dbReference>
<organism evidence="1 2">
    <name type="scientific">Candidatus Danuiimicrobium aquiferis</name>
    <dbReference type="NCBI Taxonomy" id="1801832"/>
    <lineage>
        <taxon>Bacteria</taxon>
        <taxon>Pseudomonadati</taxon>
        <taxon>Candidatus Omnitrophota</taxon>
        <taxon>Candidatus Danuiimicrobium</taxon>
    </lineage>
</organism>
<dbReference type="PANTHER" id="PTHR34472">
    <property type="entry name" value="SULFUR CARRIER PROTEIN THIS"/>
    <property type="match status" value="1"/>
</dbReference>
<evidence type="ECO:0000313" key="1">
    <source>
        <dbReference type="EMBL" id="OGW98283.1"/>
    </source>
</evidence>
<dbReference type="SUPFAM" id="SSF54285">
    <property type="entry name" value="MoaD/ThiS"/>
    <property type="match status" value="1"/>
</dbReference>
<protein>
    <submittedName>
        <fullName evidence="1">Thiamine biosynthesis protein ThiS</fullName>
    </submittedName>
</protein>
<gene>
    <name evidence="1" type="ORF">A3G33_03945</name>
</gene>
<dbReference type="AlphaFoldDB" id="A0A1G1KZH4"/>
<dbReference type="InterPro" id="IPR010035">
    <property type="entry name" value="Thi_S"/>
</dbReference>
<dbReference type="CDD" id="cd00565">
    <property type="entry name" value="Ubl_ThiS"/>
    <property type="match status" value="1"/>
</dbReference>
<evidence type="ECO:0000313" key="2">
    <source>
        <dbReference type="Proteomes" id="UP000178187"/>
    </source>
</evidence>
<dbReference type="Proteomes" id="UP000178187">
    <property type="component" value="Unassembled WGS sequence"/>
</dbReference>